<keyword evidence="12" id="KW-1185">Reference proteome</keyword>
<evidence type="ECO:0000256" key="5">
    <source>
        <dbReference type="ARBA" id="ARBA00022917"/>
    </source>
</evidence>
<evidence type="ECO:0000256" key="2">
    <source>
        <dbReference type="ARBA" id="ARBA00022598"/>
    </source>
</evidence>
<comment type="function">
    <text evidence="7">Catalyzes the attachment of isoleucine to tRNA(Ile). As IleRS can inadvertently accommodate and process structurally similar amino acids such as valine, to avoid such errors it has two additional distinct tRNA(Ile)-dependent editing activities. One activity is designated as 'pretransfer' editing and involves the hydrolysis of activated Val-AMP. The other activity is designated 'posttransfer' editing and involves deacylation of mischarged Val-tRNA(Ile).</text>
</comment>
<evidence type="ECO:0000259" key="9">
    <source>
        <dbReference type="Pfam" id="PF00133"/>
    </source>
</evidence>
<dbReference type="InterPro" id="IPR009080">
    <property type="entry name" value="tRNAsynth_Ia_anticodon-bd"/>
</dbReference>
<dbReference type="PRINTS" id="PR00984">
    <property type="entry name" value="TRNASYNTHILE"/>
</dbReference>
<dbReference type="InterPro" id="IPR014729">
    <property type="entry name" value="Rossmann-like_a/b/a_fold"/>
</dbReference>
<dbReference type="InterPro" id="IPR002301">
    <property type="entry name" value="Ile-tRNA-ligase"/>
</dbReference>
<keyword evidence="2 11" id="KW-0436">Ligase</keyword>
<dbReference type="PANTHER" id="PTHR42780:SF1">
    <property type="entry name" value="ISOLEUCINE--TRNA LIGASE, CYTOPLASMIC"/>
    <property type="match status" value="1"/>
</dbReference>
<evidence type="ECO:0000256" key="4">
    <source>
        <dbReference type="ARBA" id="ARBA00022840"/>
    </source>
</evidence>
<evidence type="ECO:0000259" key="10">
    <source>
        <dbReference type="Pfam" id="PF08264"/>
    </source>
</evidence>
<dbReference type="InterPro" id="IPR023586">
    <property type="entry name" value="Ile-tRNA-ligase_type2"/>
</dbReference>
<dbReference type="Gene3D" id="3.40.50.620">
    <property type="entry name" value="HUPs"/>
    <property type="match status" value="2"/>
</dbReference>
<dbReference type="InterPro" id="IPR033709">
    <property type="entry name" value="Anticodon_Ile_ABEc"/>
</dbReference>
<dbReference type="EMBL" id="CP063849">
    <property type="protein sequence ID" value="QOY87884.1"/>
    <property type="molecule type" value="Genomic_DNA"/>
</dbReference>
<comment type="catalytic activity">
    <reaction evidence="8">
        <text>tRNA(Ile) + L-isoleucine + ATP = L-isoleucyl-tRNA(Ile) + AMP + diphosphate</text>
        <dbReference type="Rhea" id="RHEA:11060"/>
        <dbReference type="Rhea" id="RHEA-COMP:9666"/>
        <dbReference type="Rhea" id="RHEA-COMP:9695"/>
        <dbReference type="ChEBI" id="CHEBI:30616"/>
        <dbReference type="ChEBI" id="CHEBI:33019"/>
        <dbReference type="ChEBI" id="CHEBI:58045"/>
        <dbReference type="ChEBI" id="CHEBI:78442"/>
        <dbReference type="ChEBI" id="CHEBI:78528"/>
        <dbReference type="ChEBI" id="CHEBI:456215"/>
        <dbReference type="EC" id="6.1.1.5"/>
    </reaction>
</comment>
<dbReference type="Pfam" id="PF08264">
    <property type="entry name" value="Anticodon_1"/>
    <property type="match status" value="1"/>
</dbReference>
<feature type="domain" description="Aminoacyl-tRNA synthetase class Ia" evidence="9">
    <location>
        <begin position="18"/>
        <end position="149"/>
    </location>
</feature>
<dbReference type="Proteomes" id="UP000593892">
    <property type="component" value="Chromosome"/>
</dbReference>
<evidence type="ECO:0000256" key="3">
    <source>
        <dbReference type="ARBA" id="ARBA00022741"/>
    </source>
</evidence>
<evidence type="ECO:0000256" key="8">
    <source>
        <dbReference type="ARBA" id="ARBA00048359"/>
    </source>
</evidence>
<reference evidence="11 12" key="1">
    <citation type="submission" date="2020-10" db="EMBL/GenBank/DDBJ databases">
        <title>Complete genome sequence of Paludibaculum fermentans P105T, a facultatively anaerobic acidobacterium capable of dissimilatory Fe(III) reduction.</title>
        <authorList>
            <person name="Dedysh S.N."/>
            <person name="Beletsky A.V."/>
            <person name="Kulichevskaya I.S."/>
            <person name="Mardanov A.V."/>
            <person name="Ravin N.V."/>
        </authorList>
    </citation>
    <scope>NUCLEOTIDE SEQUENCE [LARGE SCALE GENOMIC DNA]</scope>
    <source>
        <strain evidence="11 12">P105</strain>
    </source>
</reference>
<evidence type="ECO:0000256" key="1">
    <source>
        <dbReference type="ARBA" id="ARBA00013165"/>
    </source>
</evidence>
<gene>
    <name evidence="11" type="ORF">IRI77_34975</name>
</gene>
<evidence type="ECO:0000256" key="6">
    <source>
        <dbReference type="ARBA" id="ARBA00023146"/>
    </source>
</evidence>
<dbReference type="GO" id="GO:0004822">
    <property type="term" value="F:isoleucine-tRNA ligase activity"/>
    <property type="evidence" value="ECO:0007669"/>
    <property type="project" value="UniProtKB-EC"/>
</dbReference>
<dbReference type="AlphaFoldDB" id="A0A7S7NRB8"/>
<evidence type="ECO:0000313" key="12">
    <source>
        <dbReference type="Proteomes" id="UP000593892"/>
    </source>
</evidence>
<sequence length="1113" mass="126214">MYQPVPKVPDFPALERDVLRFWEQNQTFAKLRAQNAGKEKWSFLDGPITANNPMGVHHAWGRTLKDMYQRYHAMNGKELRYQNGFDCQGLWVEVEVEKSLGLGTKRDIADYGMDKFVRACKERVLTFATRQTEQSIRLGYWCDWDKPEVLLGLRDALADGDRVVTFTMPSGKEVTARASEIIGKLGSAEYGGSYFTFANENNYTIWSFLKKCNSEGFIYRGHDVMPWCGRCGTGLSQMEVAEGRKITQHTSVFVRFPILGEEKTALLVWTTTPWTLTSNVAAAVNPGMTYLKVRHGEWTYYIGKGNFERDRIQDLQVEGKHETHKLPSIRTILKGSGTLDVLGEVSGASLVGLKYSGPFDELPAQNQSRHAHRVVAWTDVSDAEGTGIVHIAPGCGAEDQALGRKEDLAVIAPLGENARFLDGFGAYTGRHASEIADDIVTELREKGLLVSKEKYPHVYPHCWRCKEELIFRPVDEWFIRMDWRDRIQNSVPTIKWIPSDGEAREQDWLKNMGDWMISKKRFWGLALPIWVCGACHSFQVIGGYDELKSKAVEGWDEFEGHTPHRPFIDKVKLRCEHCGGTATRVEDVGNPWLDAGIVPFSTMRFTSDNEYWQKWFPADLVLESFPGQFRNWFYSMLAMSAMLVNKAPFKALLGHGLVRDARGEEMHKSKGNSIAFDEAAEVLGAEVMRYIYAEQKTSQHLNFPDLKPTAGQTIDGEARRKLLTFWNCYSFFVMYASADGWKPSAEAKPSTNELDRWVLSRLQRLVADAHGSFQSFEHYKLIERFQEFDEDFSNWYLRRSRRRFWQSDNDAYQTLYTVLTTVIRLMAPVLPFLTEHVYQNLVRAVDPSAPESVHLTSYPVADESLMDEELETSIAAVIRLKNLALHLRTQSKVKVRQPLSVLTIRPKDEQERKVLENEKYAAQILEEGNIQRLALIEDEGALVKARLKPDLKKLGPRAGKHLKAISAAFEAATLREVRANPTFPVKVGDEVIEVAQDEYFVFWEGPATLQCTEEGGTFLALDTTLTPALLQEGIARDFNRLVQDQRKAQNLLISDRITVRYQASARIVEAVETHTEYLKGELLAESIVLEPEVQDGAALTLGGEPLTVALSKV</sequence>
<dbReference type="InterPro" id="IPR009008">
    <property type="entry name" value="Val/Leu/Ile-tRNA-synth_edit"/>
</dbReference>
<dbReference type="GO" id="GO:0006428">
    <property type="term" value="P:isoleucyl-tRNA aminoacylation"/>
    <property type="evidence" value="ECO:0007669"/>
    <property type="project" value="InterPro"/>
</dbReference>
<dbReference type="Gene3D" id="3.90.740.10">
    <property type="entry name" value="Valyl/Leucyl/Isoleucyl-tRNA synthetase, editing domain"/>
    <property type="match status" value="1"/>
</dbReference>
<dbReference type="GO" id="GO:0000049">
    <property type="term" value="F:tRNA binding"/>
    <property type="evidence" value="ECO:0007669"/>
    <property type="project" value="InterPro"/>
</dbReference>
<proteinExistence type="predicted"/>
<dbReference type="SUPFAM" id="SSF52374">
    <property type="entry name" value="Nucleotidylyl transferase"/>
    <property type="match status" value="1"/>
</dbReference>
<dbReference type="InterPro" id="IPR002300">
    <property type="entry name" value="aa-tRNA-synth_Ia"/>
</dbReference>
<dbReference type="CDD" id="cd07961">
    <property type="entry name" value="Anticodon_Ia_Ile_ABEc"/>
    <property type="match status" value="1"/>
</dbReference>
<organism evidence="11 12">
    <name type="scientific">Paludibaculum fermentans</name>
    <dbReference type="NCBI Taxonomy" id="1473598"/>
    <lineage>
        <taxon>Bacteria</taxon>
        <taxon>Pseudomonadati</taxon>
        <taxon>Acidobacteriota</taxon>
        <taxon>Terriglobia</taxon>
        <taxon>Bryobacterales</taxon>
        <taxon>Bryobacteraceae</taxon>
        <taxon>Paludibaculum</taxon>
    </lineage>
</organism>
<dbReference type="GO" id="GO:0005524">
    <property type="term" value="F:ATP binding"/>
    <property type="evidence" value="ECO:0007669"/>
    <property type="project" value="UniProtKB-KW"/>
</dbReference>
<keyword evidence="3" id="KW-0547">Nucleotide-binding</keyword>
<keyword evidence="6" id="KW-0030">Aminoacyl-tRNA synthetase</keyword>
<dbReference type="PANTHER" id="PTHR42780">
    <property type="entry name" value="SOLEUCYL-TRNA SYNTHETASE"/>
    <property type="match status" value="1"/>
</dbReference>
<keyword evidence="4" id="KW-0067">ATP-binding</keyword>
<dbReference type="SUPFAM" id="SSF47323">
    <property type="entry name" value="Anticodon-binding domain of a subclass of class I aminoacyl-tRNA synthetases"/>
    <property type="match status" value="1"/>
</dbReference>
<dbReference type="InterPro" id="IPR013155">
    <property type="entry name" value="M/V/L/I-tRNA-synth_anticd-bd"/>
</dbReference>
<dbReference type="Gene3D" id="1.10.730.10">
    <property type="entry name" value="Isoleucyl-tRNA Synthetase, Domain 1"/>
    <property type="match status" value="1"/>
</dbReference>
<accession>A0A7S7NRB8</accession>
<dbReference type="Pfam" id="PF19302">
    <property type="entry name" value="DUF5915"/>
    <property type="match status" value="1"/>
</dbReference>
<name>A0A7S7NRB8_PALFE</name>
<feature type="domain" description="Methionyl/Valyl/Leucyl/Isoleucyl-tRNA synthetase anticodon-binding" evidence="10">
    <location>
        <begin position="755"/>
        <end position="902"/>
    </location>
</feature>
<feature type="domain" description="Aminoacyl-tRNA synthetase class Ia" evidence="9">
    <location>
        <begin position="175"/>
        <end position="702"/>
    </location>
</feature>
<dbReference type="KEGG" id="pfer:IRI77_34975"/>
<evidence type="ECO:0000313" key="11">
    <source>
        <dbReference type="EMBL" id="QOY87884.1"/>
    </source>
</evidence>
<dbReference type="SUPFAM" id="SSF50677">
    <property type="entry name" value="ValRS/IleRS/LeuRS editing domain"/>
    <property type="match status" value="1"/>
</dbReference>
<dbReference type="Pfam" id="PF00133">
    <property type="entry name" value="tRNA-synt_1"/>
    <property type="match status" value="2"/>
</dbReference>
<dbReference type="EC" id="6.1.1.5" evidence="1"/>
<protein>
    <recommendedName>
        <fullName evidence="1">isoleucine--tRNA ligase</fullName>
        <ecNumber evidence="1">6.1.1.5</ecNumber>
    </recommendedName>
</protein>
<evidence type="ECO:0000256" key="7">
    <source>
        <dbReference type="ARBA" id="ARBA00025217"/>
    </source>
</evidence>
<keyword evidence="5" id="KW-0648">Protein biosynthesis</keyword>
<dbReference type="RefSeq" id="WP_194449551.1">
    <property type="nucleotide sequence ID" value="NZ_CP063849.1"/>
</dbReference>
<dbReference type="GO" id="GO:0002161">
    <property type="term" value="F:aminoacyl-tRNA deacylase activity"/>
    <property type="evidence" value="ECO:0007669"/>
    <property type="project" value="InterPro"/>
</dbReference>